<dbReference type="Pfam" id="PF02518">
    <property type="entry name" value="HATPase_c"/>
    <property type="match status" value="1"/>
</dbReference>
<accession>A0ABM7P8U7</accession>
<dbReference type="InterPro" id="IPR003661">
    <property type="entry name" value="HisK_dim/P_dom"/>
</dbReference>
<keyword evidence="6" id="KW-0418">Kinase</keyword>
<evidence type="ECO:0000256" key="7">
    <source>
        <dbReference type="ARBA" id="ARBA00022840"/>
    </source>
</evidence>
<keyword evidence="5" id="KW-0547">Nucleotide-binding</keyword>
<dbReference type="Gene3D" id="3.30.450.20">
    <property type="entry name" value="PAS domain"/>
    <property type="match status" value="1"/>
</dbReference>
<dbReference type="PRINTS" id="PR00344">
    <property type="entry name" value="BCTRLSENSOR"/>
</dbReference>
<feature type="domain" description="Histidine kinase" evidence="11">
    <location>
        <begin position="379"/>
        <end position="617"/>
    </location>
</feature>
<feature type="region of interest" description="Disordered" evidence="10">
    <location>
        <begin position="600"/>
        <end position="642"/>
    </location>
</feature>
<keyword evidence="7" id="KW-0067">ATP-binding</keyword>
<evidence type="ECO:0000256" key="4">
    <source>
        <dbReference type="ARBA" id="ARBA00022679"/>
    </source>
</evidence>
<dbReference type="SMART" id="SM00387">
    <property type="entry name" value="HATPase_c"/>
    <property type="match status" value="1"/>
</dbReference>
<evidence type="ECO:0000256" key="9">
    <source>
        <dbReference type="SAM" id="Coils"/>
    </source>
</evidence>
<dbReference type="PANTHER" id="PTHR43065:SF42">
    <property type="entry name" value="TWO-COMPONENT SENSOR PPRA"/>
    <property type="match status" value="1"/>
</dbReference>
<dbReference type="Gene3D" id="3.30.565.10">
    <property type="entry name" value="Histidine kinase-like ATPase, C-terminal domain"/>
    <property type="match status" value="1"/>
</dbReference>
<evidence type="ECO:0000256" key="10">
    <source>
        <dbReference type="SAM" id="MobiDB-lite"/>
    </source>
</evidence>
<dbReference type="SMART" id="SM00091">
    <property type="entry name" value="PAS"/>
    <property type="match status" value="1"/>
</dbReference>
<dbReference type="PANTHER" id="PTHR43065">
    <property type="entry name" value="SENSOR HISTIDINE KINASE"/>
    <property type="match status" value="1"/>
</dbReference>
<dbReference type="SUPFAM" id="SSF55874">
    <property type="entry name" value="ATPase domain of HSP90 chaperone/DNA topoisomerase II/histidine kinase"/>
    <property type="match status" value="1"/>
</dbReference>
<dbReference type="InterPro" id="IPR005467">
    <property type="entry name" value="His_kinase_dom"/>
</dbReference>
<dbReference type="Pfam" id="PF10114">
    <property type="entry name" value="PocR"/>
    <property type="match status" value="1"/>
</dbReference>
<dbReference type="CDD" id="cd14724">
    <property type="entry name" value="ZIP_Gal4-like_1"/>
    <property type="match status" value="1"/>
</dbReference>
<keyword evidence="3" id="KW-0597">Phosphoprotein</keyword>
<evidence type="ECO:0000256" key="8">
    <source>
        <dbReference type="ARBA" id="ARBA00023012"/>
    </source>
</evidence>
<comment type="catalytic activity">
    <reaction evidence="1">
        <text>ATP + protein L-histidine = ADP + protein N-phospho-L-histidine.</text>
        <dbReference type="EC" id="2.7.13.3"/>
    </reaction>
</comment>
<dbReference type="InterPro" id="IPR018771">
    <property type="entry name" value="PocR_dom"/>
</dbReference>
<reference evidence="12" key="1">
    <citation type="journal article" date="2022" name="Arch. Microbiol.">
        <title>Pseudodesulfovibrio sediminis sp. nov., a mesophilic and neutrophilic sulfate-reducing bacterium isolated from sediment of a brackish lake.</title>
        <authorList>
            <person name="Takahashi A."/>
            <person name="Kojima H."/>
            <person name="Watanabe M."/>
            <person name="Fukui M."/>
        </authorList>
    </citation>
    <scope>NUCLEOTIDE SEQUENCE</scope>
    <source>
        <strain evidence="12">SF6</strain>
    </source>
</reference>
<dbReference type="InterPro" id="IPR000014">
    <property type="entry name" value="PAS"/>
</dbReference>
<evidence type="ECO:0000256" key="6">
    <source>
        <dbReference type="ARBA" id="ARBA00022777"/>
    </source>
</evidence>
<keyword evidence="9" id="KW-0175">Coiled coil</keyword>
<keyword evidence="13" id="KW-1185">Reference proteome</keyword>
<dbReference type="InterPro" id="IPR003594">
    <property type="entry name" value="HATPase_dom"/>
</dbReference>
<dbReference type="PROSITE" id="PS50109">
    <property type="entry name" value="HIS_KIN"/>
    <property type="match status" value="1"/>
</dbReference>
<dbReference type="RefSeq" id="WP_229591796.1">
    <property type="nucleotide sequence ID" value="NZ_AP024485.1"/>
</dbReference>
<evidence type="ECO:0000256" key="5">
    <source>
        <dbReference type="ARBA" id="ARBA00022741"/>
    </source>
</evidence>
<dbReference type="InterPro" id="IPR036890">
    <property type="entry name" value="HATPase_C_sf"/>
</dbReference>
<feature type="coiled-coil region" evidence="9">
    <location>
        <begin position="11"/>
        <end position="38"/>
    </location>
</feature>
<sequence length="642" mass="71260">MHNTDTDPSHQPVLQREVEALRERVRELESNNKLCVRHTCSLSDTHWPELYKNDDNALDFKDVFNVDALQSIQDAFAAATNVASIITDVKGRPITRPSGFCRLCRDVVRRSPKGLANCIRSDASFGSDNPLTPLMRPCLSSGLWDGGTSIYVGERHVANWVVGQVRIEDDDIETLRDYAREIDVDEALYAEALAEVPSMPREQFMNVCKALCLIANQISTLAQQNYLQARAIEMRRQAETALRESETRFRQFSKATFEGIFVHKGGVILDVNKAGCELVGLEQETLIGHSMNALMPSLAGLNKDEGVQDVRVAELVRPDGETRICELRERDTFFKGGQVQVLVVRDITKRIQSQREAKEKQQQLIQADKMVSLGILVAGMAHEINNPNSFMTLNLPLVLDVWEDITPILEEYYRENGDFIAGGLEYTELRETIPELLSRMHEGASRIRGIVGSLKDFSRNSPDEFRWDIDINEVVRGSLELVGSLVVKSTSRFQDMLAPELPAVTANPQKISQVLINLLVNACEALTGREQAITLHTAYDVGKDEVVIRVRDEGAGIPEELMTKIMDPFFTTKREDGGTGLGLSVSSAIVEEHGGALMFTSKPGQGTTAELRLPASDQISDKDAYTTRNRPSGSSIGGSNAR</sequence>
<dbReference type="CDD" id="cd00082">
    <property type="entry name" value="HisKA"/>
    <property type="match status" value="1"/>
</dbReference>
<dbReference type="InterPro" id="IPR036097">
    <property type="entry name" value="HisK_dim/P_sf"/>
</dbReference>
<feature type="compositionally biased region" description="Polar residues" evidence="10">
    <location>
        <begin position="626"/>
        <end position="642"/>
    </location>
</feature>
<dbReference type="SUPFAM" id="SSF55785">
    <property type="entry name" value="PYP-like sensor domain (PAS domain)"/>
    <property type="match status" value="1"/>
</dbReference>
<keyword evidence="8" id="KW-0902">Two-component regulatory system</keyword>
<dbReference type="InterPro" id="IPR035965">
    <property type="entry name" value="PAS-like_dom_sf"/>
</dbReference>
<dbReference type="InterPro" id="IPR004358">
    <property type="entry name" value="Sig_transdc_His_kin-like_C"/>
</dbReference>
<evidence type="ECO:0000259" key="11">
    <source>
        <dbReference type="PROSITE" id="PS50109"/>
    </source>
</evidence>
<evidence type="ECO:0000313" key="12">
    <source>
        <dbReference type="EMBL" id="BCS89840.1"/>
    </source>
</evidence>
<dbReference type="Pfam" id="PF00989">
    <property type="entry name" value="PAS"/>
    <property type="match status" value="1"/>
</dbReference>
<gene>
    <name evidence="12" type="ORF">PSDVSF_30820</name>
</gene>
<name>A0ABM7P8U7_9BACT</name>
<dbReference type="Proteomes" id="UP001053296">
    <property type="component" value="Chromosome"/>
</dbReference>
<evidence type="ECO:0000256" key="1">
    <source>
        <dbReference type="ARBA" id="ARBA00000085"/>
    </source>
</evidence>
<dbReference type="EC" id="2.7.13.3" evidence="2"/>
<dbReference type="SUPFAM" id="SSF47384">
    <property type="entry name" value="Homodimeric domain of signal transducing histidine kinase"/>
    <property type="match status" value="1"/>
</dbReference>
<dbReference type="Gene3D" id="1.10.287.130">
    <property type="match status" value="1"/>
</dbReference>
<dbReference type="InterPro" id="IPR013767">
    <property type="entry name" value="PAS_fold"/>
</dbReference>
<evidence type="ECO:0000256" key="3">
    <source>
        <dbReference type="ARBA" id="ARBA00022553"/>
    </source>
</evidence>
<dbReference type="CDD" id="cd00130">
    <property type="entry name" value="PAS"/>
    <property type="match status" value="1"/>
</dbReference>
<evidence type="ECO:0000256" key="2">
    <source>
        <dbReference type="ARBA" id="ARBA00012438"/>
    </source>
</evidence>
<dbReference type="NCBIfam" id="TIGR00229">
    <property type="entry name" value="sensory_box"/>
    <property type="match status" value="1"/>
</dbReference>
<evidence type="ECO:0000313" key="13">
    <source>
        <dbReference type="Proteomes" id="UP001053296"/>
    </source>
</evidence>
<dbReference type="EMBL" id="AP024485">
    <property type="protein sequence ID" value="BCS89840.1"/>
    <property type="molecule type" value="Genomic_DNA"/>
</dbReference>
<keyword evidence="4" id="KW-0808">Transferase</keyword>
<organism evidence="12 13">
    <name type="scientific">Pseudodesulfovibrio sediminis</name>
    <dbReference type="NCBI Taxonomy" id="2810563"/>
    <lineage>
        <taxon>Bacteria</taxon>
        <taxon>Pseudomonadati</taxon>
        <taxon>Thermodesulfobacteriota</taxon>
        <taxon>Desulfovibrionia</taxon>
        <taxon>Desulfovibrionales</taxon>
        <taxon>Desulfovibrionaceae</taxon>
    </lineage>
</organism>
<protein>
    <recommendedName>
        <fullName evidence="2">histidine kinase</fullName>
        <ecNumber evidence="2">2.7.13.3</ecNumber>
    </recommendedName>
</protein>
<proteinExistence type="predicted"/>